<proteinExistence type="predicted"/>
<dbReference type="InterPro" id="IPR022033">
    <property type="entry name" value="Rav1p_C"/>
</dbReference>
<sequence>MLFMHVFAEDLVVPRWQHKATVGDAAETHGLNMASQFSEKFYLVSIEQEAGGRAMLHMWKLHLCSVQALSGNIPQSPHEGQPRVIGSLPPSASSVNLQTASRLTLTSNLLISTELSLPPTISVLHATPAAGHMSSSTIYPACLAPYLFATTCSDNSVRFWRCVAFQSECSTQVTAYQWEEWPLFAEGSLSSSVSLSGWPVALCCSYPGCFAVACSAPWEIGPSGLREYPTDYVEIEAVPPLPLYSLLAVHGLETPSSHSLLNQNPVSDSLSGLRSTQHSDKDQYEELLHVTDSAADDDDFMIEQQNSPPKTVDLRAFSPTYFGKEQADLLAAHLVHASLPGLTRLEQMYLLGLADRLGRIDAESSSRSLGIDSCGVRFLLAVRLRSFLLTTLPPAPRSQLLLHGLATCHFAWAFHSESQEELLEQATSERQEQYRWPELRALGIGWWLRNNTMLRTCIEKMAKVMFQDNGNPLDAALFYLAMKKKAVLWGLFRSKGELKMTEFFRNDFSEERWRRAALKNAFALLGKQRFEQAAAFFLLAGSLKDAVEVCVERLEDLQLALVICRLYEADPDAGSSLYRTTLALYVLRKCERCDVKAQKHNDPFLRSLAFWIVGDYSGALATLLDQPDYKSDRGSGTAYLSSSCNPAIFSFYSFLRSHPLIQRQRLAAGQQQSKGISLRERNLYFSTAHTYFKAGCPLLVLEVLTRMPPIAVTYGAADETKHQTKEKTEFLDRRPDRDSSRSLDMANAIDWGTNSAQSDSDSLELSWGSENSDDDEGLTMKNLDQAKDAVTKREPDANLGKAKSILLPGQILQTDIMAEQLKFRACLKLLVTELRTLAMGYEVGYPLFV</sequence>
<accession>A0A8C4N4T9</accession>
<reference evidence="3" key="1">
    <citation type="submission" date="2025-08" db="UniProtKB">
        <authorList>
            <consortium name="Ensembl"/>
        </authorList>
    </citation>
    <scope>IDENTIFICATION</scope>
</reference>
<keyword evidence="4" id="KW-1185">Reference proteome</keyword>
<dbReference type="Proteomes" id="UP000694388">
    <property type="component" value="Unplaced"/>
</dbReference>
<evidence type="ECO:0000313" key="4">
    <source>
        <dbReference type="Proteomes" id="UP000694388"/>
    </source>
</evidence>
<dbReference type="PANTHER" id="PTHR13950">
    <property type="entry name" value="RABCONNECTIN-RELATED"/>
    <property type="match status" value="1"/>
</dbReference>
<feature type="region of interest" description="Disordered" evidence="1">
    <location>
        <begin position="718"/>
        <end position="778"/>
    </location>
</feature>
<name>A0A8C4N4T9_EPTBU</name>
<dbReference type="AlphaFoldDB" id="A0A8C4N4T9"/>
<dbReference type="GO" id="GO:0007035">
    <property type="term" value="P:vacuolar acidification"/>
    <property type="evidence" value="ECO:0007669"/>
    <property type="project" value="TreeGrafter"/>
</dbReference>
<feature type="compositionally biased region" description="Basic and acidic residues" evidence="1">
    <location>
        <begin position="718"/>
        <end position="741"/>
    </location>
</feature>
<dbReference type="Ensembl" id="ENSEBUT00000002593.1">
    <property type="protein sequence ID" value="ENSEBUP00000002244.1"/>
    <property type="gene ID" value="ENSEBUG00000001750.1"/>
</dbReference>
<protein>
    <recommendedName>
        <fullName evidence="2">RAVE complex protein Rav1 C-terminal domain-containing protein</fullName>
    </recommendedName>
</protein>
<dbReference type="InterPro" id="IPR052208">
    <property type="entry name" value="DmX-like/RAVE_component"/>
</dbReference>
<dbReference type="GO" id="GO:0043291">
    <property type="term" value="C:RAVE complex"/>
    <property type="evidence" value="ECO:0007669"/>
    <property type="project" value="TreeGrafter"/>
</dbReference>
<dbReference type="PANTHER" id="PTHR13950:SF9">
    <property type="entry name" value="RABCONNECTIN-3A"/>
    <property type="match status" value="1"/>
</dbReference>
<evidence type="ECO:0000256" key="1">
    <source>
        <dbReference type="SAM" id="MobiDB-lite"/>
    </source>
</evidence>
<reference evidence="3" key="2">
    <citation type="submission" date="2025-09" db="UniProtKB">
        <authorList>
            <consortium name="Ensembl"/>
        </authorList>
    </citation>
    <scope>IDENTIFICATION</scope>
</reference>
<evidence type="ECO:0000313" key="3">
    <source>
        <dbReference type="Ensembl" id="ENSEBUP00000002244.1"/>
    </source>
</evidence>
<dbReference type="Pfam" id="PF12234">
    <property type="entry name" value="Rav1p_C"/>
    <property type="match status" value="1"/>
</dbReference>
<evidence type="ECO:0000259" key="2">
    <source>
        <dbReference type="Pfam" id="PF12234"/>
    </source>
</evidence>
<organism evidence="3 4">
    <name type="scientific">Eptatretus burgeri</name>
    <name type="common">Inshore hagfish</name>
    <dbReference type="NCBI Taxonomy" id="7764"/>
    <lineage>
        <taxon>Eukaryota</taxon>
        <taxon>Metazoa</taxon>
        <taxon>Chordata</taxon>
        <taxon>Craniata</taxon>
        <taxon>Vertebrata</taxon>
        <taxon>Cyclostomata</taxon>
        <taxon>Myxini</taxon>
        <taxon>Myxiniformes</taxon>
        <taxon>Myxinidae</taxon>
        <taxon>Eptatretinae</taxon>
        <taxon>Eptatretus</taxon>
    </lineage>
</organism>
<dbReference type="GeneTree" id="ENSGT00390000000096"/>
<feature type="domain" description="RAVE complex protein Rav1 C-terminal" evidence="2">
    <location>
        <begin position="310"/>
        <end position="702"/>
    </location>
</feature>